<dbReference type="InterPro" id="IPR052538">
    <property type="entry name" value="Flavonoid_dioxygenase-like"/>
</dbReference>
<protein>
    <submittedName>
        <fullName evidence="2">Cupin</fullName>
    </submittedName>
</protein>
<evidence type="ECO:0000313" key="3">
    <source>
        <dbReference type="Proteomes" id="UP000006315"/>
    </source>
</evidence>
<feature type="domain" description="Cupin type-2" evidence="1">
    <location>
        <begin position="92"/>
        <end position="167"/>
    </location>
</feature>
<dbReference type="CDD" id="cd02223">
    <property type="entry name" value="cupin_Bh2720-like"/>
    <property type="match status" value="1"/>
</dbReference>
<dbReference type="Gene3D" id="2.60.120.10">
    <property type="entry name" value="Jelly Rolls"/>
    <property type="match status" value="1"/>
</dbReference>
<evidence type="ECO:0000259" key="1">
    <source>
        <dbReference type="Pfam" id="PF07883"/>
    </source>
</evidence>
<dbReference type="PANTHER" id="PTHR43346:SF1">
    <property type="entry name" value="QUERCETIN 2,3-DIOXYGENASE-RELATED"/>
    <property type="match status" value="1"/>
</dbReference>
<organism evidence="2 3">
    <name type="scientific">Schinkia azotoformans LMG 9581</name>
    <dbReference type="NCBI Taxonomy" id="1131731"/>
    <lineage>
        <taxon>Bacteria</taxon>
        <taxon>Bacillati</taxon>
        <taxon>Bacillota</taxon>
        <taxon>Bacilli</taxon>
        <taxon>Bacillales</taxon>
        <taxon>Bacillaceae</taxon>
        <taxon>Calidifontibacillus/Schinkia group</taxon>
        <taxon>Schinkia</taxon>
    </lineage>
</organism>
<name>K6D4F5_SCHAZ</name>
<keyword evidence="3" id="KW-1185">Reference proteome</keyword>
<dbReference type="RefSeq" id="WP_003333206.1">
    <property type="nucleotide sequence ID" value="NZ_AJLR01000150.1"/>
</dbReference>
<reference evidence="2 3" key="1">
    <citation type="journal article" date="2012" name="Front. Microbiol.">
        <title>Redundancy and modularity in membrane-associated dissimilatory nitrate reduction in Bacillus.</title>
        <authorList>
            <person name="Heylen K."/>
            <person name="Keltjens J."/>
        </authorList>
    </citation>
    <scope>NUCLEOTIDE SEQUENCE [LARGE SCALE GENOMIC DNA]</scope>
    <source>
        <strain evidence="2 3">LMG 9581</strain>
    </source>
</reference>
<dbReference type="InterPro" id="IPR013096">
    <property type="entry name" value="Cupin_2"/>
</dbReference>
<dbReference type="SUPFAM" id="SSF51182">
    <property type="entry name" value="RmlC-like cupins"/>
    <property type="match status" value="1"/>
</dbReference>
<dbReference type="PANTHER" id="PTHR43346">
    <property type="entry name" value="LIGAND BINDING DOMAIN PROTEIN, PUTATIVE (AFU_ORTHOLOGUE AFUA_6G14370)-RELATED"/>
    <property type="match status" value="1"/>
</dbReference>
<dbReference type="EMBL" id="AJLR01000150">
    <property type="protein sequence ID" value="EKN62933.1"/>
    <property type="molecule type" value="Genomic_DNA"/>
</dbReference>
<accession>K6D4F5</accession>
<dbReference type="STRING" id="1131731.BAZO_19843"/>
<dbReference type="Proteomes" id="UP000006315">
    <property type="component" value="Unassembled WGS sequence"/>
</dbReference>
<dbReference type="AlphaFoldDB" id="K6D4F5"/>
<dbReference type="Pfam" id="PF07883">
    <property type="entry name" value="Cupin_2"/>
    <property type="match status" value="1"/>
</dbReference>
<dbReference type="InterPro" id="IPR011051">
    <property type="entry name" value="RmlC_Cupin_sf"/>
</dbReference>
<comment type="caution">
    <text evidence="2">The sequence shown here is derived from an EMBL/GenBank/DDBJ whole genome shotgun (WGS) entry which is preliminary data.</text>
</comment>
<proteinExistence type="predicted"/>
<dbReference type="InterPro" id="IPR014710">
    <property type="entry name" value="RmlC-like_jellyroll"/>
</dbReference>
<dbReference type="PATRIC" id="fig|1131731.3.peg.4044"/>
<sequence>MYYAPCMCQYSLQYQYPYYFNNPVYYSGGWSEGAISQDELEHLNRMAFLQSLNGKVKDHGPHPYVVNINDAAKENNTYRTAIWTGPHLQVTLMSIDVGGDIGLEVHPNNDQFLRIEQGRGVVRMGNNKNNLTFEKQVRKDSAIMVPAGTWHNVINAGNVPLKLYSIYAPPHHPYGTIHRTKAEAIAEE</sequence>
<gene>
    <name evidence="2" type="ORF">BAZO_19843</name>
</gene>
<evidence type="ECO:0000313" key="2">
    <source>
        <dbReference type="EMBL" id="EKN62933.1"/>
    </source>
</evidence>